<sequence>MKTVAVFPGSFDPPTLGHLSLIRRAAELWDEVVVLVAINPTKEGWLGPDERVKLLEEVVEACPNVSVRATDDLVVAFAEQYRQPEVQVVLVRGVRGSQDLDYELLLAHANREMGHGMETVFLPAAQSLQQVSSTEVRSRLEHGERVADLLHPRTVVSLRRMQQA</sequence>
<comment type="function">
    <text evidence="9">Reversibly transfers an adenylyl group from ATP to 4'-phosphopantetheine, yielding dephospho-CoA (dPCoA) and pyrophosphate.</text>
</comment>
<feature type="binding site" evidence="9">
    <location>
        <position position="78"/>
    </location>
    <ligand>
        <name>substrate</name>
    </ligand>
</feature>
<keyword evidence="5 9" id="KW-0067">ATP-binding</keyword>
<feature type="binding site" evidence="9">
    <location>
        <position position="42"/>
    </location>
    <ligand>
        <name>substrate</name>
    </ligand>
</feature>
<feature type="binding site" evidence="9">
    <location>
        <begin position="128"/>
        <end position="134"/>
    </location>
    <ligand>
        <name>ATP</name>
        <dbReference type="ChEBI" id="CHEBI:30616"/>
    </ligand>
</feature>
<comment type="catalytic activity">
    <reaction evidence="8 9">
        <text>(R)-4'-phosphopantetheine + ATP + H(+) = 3'-dephospho-CoA + diphosphate</text>
        <dbReference type="Rhea" id="RHEA:19801"/>
        <dbReference type="ChEBI" id="CHEBI:15378"/>
        <dbReference type="ChEBI" id="CHEBI:30616"/>
        <dbReference type="ChEBI" id="CHEBI:33019"/>
        <dbReference type="ChEBI" id="CHEBI:57328"/>
        <dbReference type="ChEBI" id="CHEBI:61723"/>
        <dbReference type="EC" id="2.7.7.3"/>
    </reaction>
</comment>
<dbReference type="SUPFAM" id="SSF52374">
    <property type="entry name" value="Nucleotidylyl transferase"/>
    <property type="match status" value="1"/>
</dbReference>
<dbReference type="NCBIfam" id="TIGR00125">
    <property type="entry name" value="cyt_tran_rel"/>
    <property type="match status" value="1"/>
</dbReference>
<dbReference type="PANTHER" id="PTHR21342:SF1">
    <property type="entry name" value="PHOSPHOPANTETHEINE ADENYLYLTRANSFERASE"/>
    <property type="match status" value="1"/>
</dbReference>
<feature type="binding site" evidence="9">
    <location>
        <position position="10"/>
    </location>
    <ligand>
        <name>substrate</name>
    </ligand>
</feature>
<dbReference type="GO" id="GO:0015937">
    <property type="term" value="P:coenzyme A biosynthetic process"/>
    <property type="evidence" value="ECO:0007669"/>
    <property type="project" value="UniProtKB-UniRule"/>
</dbReference>
<keyword evidence="2 9" id="KW-0808">Transferase</keyword>
<evidence type="ECO:0000256" key="6">
    <source>
        <dbReference type="ARBA" id="ARBA00022842"/>
    </source>
</evidence>
<keyword evidence="6 9" id="KW-0460">Magnesium</keyword>
<dbReference type="PRINTS" id="PR01020">
    <property type="entry name" value="LPSBIOSNTHSS"/>
</dbReference>
<dbReference type="GO" id="GO:0005524">
    <property type="term" value="F:ATP binding"/>
    <property type="evidence" value="ECO:0007669"/>
    <property type="project" value="UniProtKB-KW"/>
</dbReference>
<evidence type="ECO:0000256" key="2">
    <source>
        <dbReference type="ARBA" id="ARBA00022679"/>
    </source>
</evidence>
<protein>
    <recommendedName>
        <fullName evidence="9">Phosphopantetheine adenylyltransferase</fullName>
        <ecNumber evidence="9">2.7.7.3</ecNumber>
    </recommendedName>
    <alternativeName>
        <fullName evidence="9">Dephospho-CoA pyrophosphorylase</fullName>
    </alternativeName>
    <alternativeName>
        <fullName evidence="9">Pantetheine-phosphate adenylyltransferase</fullName>
        <shortName evidence="9">PPAT</shortName>
    </alternativeName>
</protein>
<dbReference type="AlphaFoldDB" id="A0A4Y6PT65"/>
<dbReference type="EMBL" id="CP041186">
    <property type="protein sequence ID" value="QDG51440.1"/>
    <property type="molecule type" value="Genomic_DNA"/>
</dbReference>
<comment type="cofactor">
    <cofactor evidence="9">
        <name>Mg(2+)</name>
        <dbReference type="ChEBI" id="CHEBI:18420"/>
    </cofactor>
</comment>
<evidence type="ECO:0000256" key="5">
    <source>
        <dbReference type="ARBA" id="ARBA00022840"/>
    </source>
</evidence>
<reference evidence="11 12" key="1">
    <citation type="submission" date="2019-06" db="EMBL/GenBank/DDBJ databases">
        <title>Persicimonas caeni gen. nov., sp. nov., a predatory bacterium isolated from solar saltern.</title>
        <authorList>
            <person name="Wang S."/>
        </authorList>
    </citation>
    <scope>NUCLEOTIDE SEQUENCE [LARGE SCALE GENOMIC DNA]</scope>
    <source>
        <strain evidence="11 12">YN101</strain>
    </source>
</reference>
<feature type="site" description="Transition state stabilizer" evidence="9">
    <location>
        <position position="18"/>
    </location>
</feature>
<keyword evidence="7 9" id="KW-0173">Coenzyme A biosynthesis</keyword>
<dbReference type="GO" id="GO:0005737">
    <property type="term" value="C:cytoplasm"/>
    <property type="evidence" value="ECO:0007669"/>
    <property type="project" value="UniProtKB-SubCell"/>
</dbReference>
<evidence type="ECO:0000256" key="4">
    <source>
        <dbReference type="ARBA" id="ARBA00022741"/>
    </source>
</evidence>
<dbReference type="InterPro" id="IPR001980">
    <property type="entry name" value="PPAT"/>
</dbReference>
<dbReference type="HAMAP" id="MF_00151">
    <property type="entry name" value="PPAT_bact"/>
    <property type="match status" value="1"/>
</dbReference>
<dbReference type="UniPathway" id="UPA00241">
    <property type="reaction ID" value="UER00355"/>
</dbReference>
<comment type="subunit">
    <text evidence="9">Homohexamer.</text>
</comment>
<feature type="binding site" evidence="9">
    <location>
        <begin position="93"/>
        <end position="95"/>
    </location>
    <ligand>
        <name>ATP</name>
        <dbReference type="ChEBI" id="CHEBI:30616"/>
    </ligand>
</feature>
<comment type="pathway">
    <text evidence="9">Cofactor biosynthesis; coenzyme A biosynthesis; CoA from (R)-pantothenate: step 4/5.</text>
</comment>
<dbReference type="PANTHER" id="PTHR21342">
    <property type="entry name" value="PHOSPHOPANTETHEINE ADENYLYLTRANSFERASE"/>
    <property type="match status" value="1"/>
</dbReference>
<evidence type="ECO:0000256" key="3">
    <source>
        <dbReference type="ARBA" id="ARBA00022695"/>
    </source>
</evidence>
<dbReference type="EC" id="2.7.7.3" evidence="9"/>
<feature type="binding site" evidence="9">
    <location>
        <position position="103"/>
    </location>
    <ligand>
        <name>ATP</name>
        <dbReference type="ChEBI" id="CHEBI:30616"/>
    </ligand>
</feature>
<evidence type="ECO:0000259" key="10">
    <source>
        <dbReference type="Pfam" id="PF01467"/>
    </source>
</evidence>
<proteinExistence type="inferred from homology"/>
<feature type="domain" description="Cytidyltransferase-like" evidence="10">
    <location>
        <begin position="6"/>
        <end position="139"/>
    </location>
</feature>
<dbReference type="Pfam" id="PF01467">
    <property type="entry name" value="CTP_transf_like"/>
    <property type="match status" value="1"/>
</dbReference>
<dbReference type="OrthoDB" id="9806661at2"/>
<feature type="binding site" evidence="9">
    <location>
        <begin position="10"/>
        <end position="11"/>
    </location>
    <ligand>
        <name>ATP</name>
        <dbReference type="ChEBI" id="CHEBI:30616"/>
    </ligand>
</feature>
<evidence type="ECO:0000256" key="1">
    <source>
        <dbReference type="ARBA" id="ARBA00022490"/>
    </source>
</evidence>
<dbReference type="RefSeq" id="WP_141197920.1">
    <property type="nucleotide sequence ID" value="NZ_CP041186.1"/>
</dbReference>
<gene>
    <name evidence="9 11" type="primary">coaD</name>
    <name evidence="11" type="ORF">FIV42_12005</name>
</gene>
<evidence type="ECO:0000313" key="11">
    <source>
        <dbReference type="EMBL" id="QDG51440.1"/>
    </source>
</evidence>
<keyword evidence="1 9" id="KW-0963">Cytoplasm</keyword>
<dbReference type="GO" id="GO:0004595">
    <property type="term" value="F:pantetheine-phosphate adenylyltransferase activity"/>
    <property type="evidence" value="ECO:0007669"/>
    <property type="project" value="UniProtKB-UniRule"/>
</dbReference>
<organism evidence="11 12">
    <name type="scientific">Persicimonas caeni</name>
    <dbReference type="NCBI Taxonomy" id="2292766"/>
    <lineage>
        <taxon>Bacteria</taxon>
        <taxon>Deltaproteobacteria</taxon>
        <taxon>Bradymonadales</taxon>
        <taxon>Bradymonadaceae</taxon>
        <taxon>Persicimonas</taxon>
    </lineage>
</organism>
<comment type="similarity">
    <text evidence="9">Belongs to the bacterial CoaD family.</text>
</comment>
<dbReference type="InterPro" id="IPR014729">
    <property type="entry name" value="Rossmann-like_a/b/a_fold"/>
</dbReference>
<dbReference type="Gene3D" id="3.40.50.620">
    <property type="entry name" value="HUPs"/>
    <property type="match status" value="1"/>
</dbReference>
<dbReference type="NCBIfam" id="TIGR01510">
    <property type="entry name" value="coaD_prev_kdtB"/>
    <property type="match status" value="1"/>
</dbReference>
<evidence type="ECO:0000256" key="7">
    <source>
        <dbReference type="ARBA" id="ARBA00022993"/>
    </source>
</evidence>
<comment type="subcellular location">
    <subcellularLocation>
        <location evidence="9">Cytoplasm</location>
    </subcellularLocation>
</comment>
<evidence type="ECO:0000313" key="12">
    <source>
        <dbReference type="Proteomes" id="UP000315995"/>
    </source>
</evidence>
<dbReference type="Proteomes" id="UP000315995">
    <property type="component" value="Chromosome"/>
</dbReference>
<feature type="binding site" evidence="9">
    <location>
        <position position="18"/>
    </location>
    <ligand>
        <name>ATP</name>
        <dbReference type="ChEBI" id="CHEBI:30616"/>
    </ligand>
</feature>
<feature type="binding site" evidence="9">
    <location>
        <position position="92"/>
    </location>
    <ligand>
        <name>substrate</name>
    </ligand>
</feature>
<evidence type="ECO:0000256" key="9">
    <source>
        <dbReference type="HAMAP-Rule" id="MF_00151"/>
    </source>
</evidence>
<dbReference type="InterPro" id="IPR004821">
    <property type="entry name" value="Cyt_trans-like"/>
</dbReference>
<name>A0A4Y6PT65_PERCE</name>
<accession>A0A4Y6PT65</accession>
<keyword evidence="12" id="KW-1185">Reference proteome</keyword>
<accession>A0A5B8Y4U3</accession>
<keyword evidence="3 9" id="KW-0548">Nucleotidyltransferase</keyword>
<keyword evidence="4 9" id="KW-0547">Nucleotide-binding</keyword>
<evidence type="ECO:0000256" key="8">
    <source>
        <dbReference type="ARBA" id="ARBA00029346"/>
    </source>
</evidence>